<dbReference type="InterPro" id="IPR036236">
    <property type="entry name" value="Znf_C2H2_sf"/>
</dbReference>
<evidence type="ECO:0000256" key="4">
    <source>
        <dbReference type="ARBA" id="ARBA00022833"/>
    </source>
</evidence>
<dbReference type="GO" id="GO:0008270">
    <property type="term" value="F:zinc ion binding"/>
    <property type="evidence" value="ECO:0007669"/>
    <property type="project" value="UniProtKB-KW"/>
</dbReference>
<dbReference type="EMBL" id="VYZE01002353">
    <property type="protein sequence ID" value="NWU72477.1"/>
    <property type="molecule type" value="Genomic_DNA"/>
</dbReference>
<dbReference type="FunFam" id="3.30.160.60:FF:000303">
    <property type="entry name" value="Zinc finger protein 41"/>
    <property type="match status" value="1"/>
</dbReference>
<dbReference type="InterPro" id="IPR013087">
    <property type="entry name" value="Znf_C2H2_type"/>
</dbReference>
<dbReference type="AlphaFoldDB" id="A0A7K5Z4P1"/>
<evidence type="ECO:0000256" key="3">
    <source>
        <dbReference type="ARBA" id="ARBA00022771"/>
    </source>
</evidence>
<gene>
    <name evidence="8" type="primary">Try5</name>
    <name evidence="8" type="ORF">PTEBUR_R14959</name>
</gene>
<dbReference type="PROSITE" id="PS50157">
    <property type="entry name" value="ZINC_FINGER_C2H2_2"/>
    <property type="match status" value="1"/>
</dbReference>
<evidence type="ECO:0000259" key="7">
    <source>
        <dbReference type="PROSITE" id="PS50157"/>
    </source>
</evidence>
<feature type="compositionally biased region" description="Basic and acidic residues" evidence="6">
    <location>
        <begin position="56"/>
        <end position="69"/>
    </location>
</feature>
<reference evidence="8 9" key="1">
    <citation type="submission" date="2019-09" db="EMBL/GenBank/DDBJ databases">
        <title>Bird 10,000 Genomes (B10K) Project - Family phase.</title>
        <authorList>
            <person name="Zhang G."/>
        </authorList>
    </citation>
    <scope>NUCLEOTIDE SEQUENCE [LARGE SCALE GENOMIC DNA]</scope>
    <source>
        <strain evidence="8">B10K-DU-027-49</strain>
        <tissue evidence="8">Muscle</tissue>
    </source>
</reference>
<evidence type="ECO:0000256" key="1">
    <source>
        <dbReference type="ARBA" id="ARBA00022723"/>
    </source>
</evidence>
<name>A0A7K5Z4P1_9AVES</name>
<dbReference type="Gene3D" id="3.30.160.60">
    <property type="entry name" value="Classic Zinc Finger"/>
    <property type="match status" value="2"/>
</dbReference>
<dbReference type="PROSITE" id="PS00028">
    <property type="entry name" value="ZINC_FINGER_C2H2_1"/>
    <property type="match status" value="2"/>
</dbReference>
<keyword evidence="1" id="KW-0479">Metal-binding</keyword>
<proteinExistence type="predicted"/>
<dbReference type="PANTHER" id="PTHR24379:SF121">
    <property type="entry name" value="C2H2-TYPE DOMAIN-CONTAINING PROTEIN"/>
    <property type="match status" value="1"/>
</dbReference>
<keyword evidence="4" id="KW-0862">Zinc</keyword>
<evidence type="ECO:0000313" key="9">
    <source>
        <dbReference type="Proteomes" id="UP000522270"/>
    </source>
</evidence>
<comment type="caution">
    <text evidence="8">The sequence shown here is derived from an EMBL/GenBank/DDBJ whole genome shotgun (WGS) entry which is preliminary data.</text>
</comment>
<feature type="domain" description="C2H2-type" evidence="7">
    <location>
        <begin position="8"/>
        <end position="35"/>
    </location>
</feature>
<keyword evidence="9" id="KW-1185">Reference proteome</keyword>
<protein>
    <submittedName>
        <fullName evidence="8">TRY5 regulator</fullName>
    </submittedName>
</protein>
<dbReference type="SMART" id="SM00355">
    <property type="entry name" value="ZnF_C2H2"/>
    <property type="match status" value="2"/>
</dbReference>
<dbReference type="Proteomes" id="UP000522270">
    <property type="component" value="Unassembled WGS sequence"/>
</dbReference>
<feature type="non-terminal residue" evidence="8">
    <location>
        <position position="1"/>
    </location>
</feature>
<dbReference type="SUPFAM" id="SSF57667">
    <property type="entry name" value="beta-beta-alpha zinc fingers"/>
    <property type="match status" value="1"/>
</dbReference>
<feature type="non-terminal residue" evidence="8">
    <location>
        <position position="75"/>
    </location>
</feature>
<accession>A0A7K5Z4P1</accession>
<evidence type="ECO:0000256" key="2">
    <source>
        <dbReference type="ARBA" id="ARBA00022737"/>
    </source>
</evidence>
<organism evidence="8 9">
    <name type="scientific">Pterocles burchelli</name>
    <dbReference type="NCBI Taxonomy" id="2585816"/>
    <lineage>
        <taxon>Eukaryota</taxon>
        <taxon>Metazoa</taxon>
        <taxon>Chordata</taxon>
        <taxon>Craniata</taxon>
        <taxon>Vertebrata</taxon>
        <taxon>Euteleostomi</taxon>
        <taxon>Archelosauria</taxon>
        <taxon>Archosauria</taxon>
        <taxon>Dinosauria</taxon>
        <taxon>Saurischia</taxon>
        <taxon>Theropoda</taxon>
        <taxon>Coelurosauria</taxon>
        <taxon>Aves</taxon>
        <taxon>Neognathae</taxon>
        <taxon>Neoaves</taxon>
        <taxon>Columbimorphae</taxon>
        <taxon>Pterocliformes</taxon>
        <taxon>Pteroclidae</taxon>
        <taxon>Pterocles</taxon>
    </lineage>
</organism>
<dbReference type="OrthoDB" id="9439903at2759"/>
<evidence type="ECO:0000256" key="5">
    <source>
        <dbReference type="PROSITE-ProRule" id="PRU00042"/>
    </source>
</evidence>
<sequence length="75" mass="8971">THKAQDPHCCLVCSQAFSRSSYLQLHMRTHSEERPYHCLLCNWTYAKISTFEKHCNKHQQNEERPDARPRPMTTR</sequence>
<keyword evidence="3 5" id="KW-0863">Zinc-finger</keyword>
<feature type="region of interest" description="Disordered" evidence="6">
    <location>
        <begin position="56"/>
        <end position="75"/>
    </location>
</feature>
<dbReference type="PANTHER" id="PTHR24379">
    <property type="entry name" value="KRAB AND ZINC FINGER DOMAIN-CONTAINING"/>
    <property type="match status" value="1"/>
</dbReference>
<evidence type="ECO:0000313" key="8">
    <source>
        <dbReference type="EMBL" id="NWU72477.1"/>
    </source>
</evidence>
<dbReference type="GO" id="GO:1990837">
    <property type="term" value="F:sequence-specific double-stranded DNA binding"/>
    <property type="evidence" value="ECO:0007669"/>
    <property type="project" value="UniProtKB-ARBA"/>
</dbReference>
<keyword evidence="2" id="KW-0677">Repeat</keyword>
<evidence type="ECO:0000256" key="6">
    <source>
        <dbReference type="SAM" id="MobiDB-lite"/>
    </source>
</evidence>